<evidence type="ECO:0000313" key="2">
    <source>
        <dbReference type="EMBL" id="RXJ67673.1"/>
    </source>
</evidence>
<reference evidence="2 3" key="1">
    <citation type="submission" date="2017-10" db="EMBL/GenBank/DDBJ databases">
        <title>Genomics of the genus Arcobacter.</title>
        <authorList>
            <person name="Perez-Cataluna A."/>
            <person name="Figueras M.J."/>
        </authorList>
    </citation>
    <scope>NUCLEOTIDE SEQUENCE [LARGE SCALE GENOMIC DNA]</scope>
    <source>
        <strain evidence="2 3">CECT 8993</strain>
    </source>
</reference>
<evidence type="ECO:0000313" key="3">
    <source>
        <dbReference type="Proteomes" id="UP000290172"/>
    </source>
</evidence>
<dbReference type="RefSeq" id="WP_128981627.1">
    <property type="nucleotide sequence ID" value="NZ_PDKJ01000008.1"/>
</dbReference>
<proteinExistence type="predicted"/>
<dbReference type="Proteomes" id="UP000290172">
    <property type="component" value="Unassembled WGS sequence"/>
</dbReference>
<keyword evidence="1" id="KW-0732">Signal</keyword>
<dbReference type="PROSITE" id="PS51257">
    <property type="entry name" value="PROKAR_LIPOPROTEIN"/>
    <property type="match status" value="1"/>
</dbReference>
<dbReference type="AlphaFoldDB" id="A0A4Q0YC95"/>
<comment type="caution">
    <text evidence="2">The sequence shown here is derived from an EMBL/GenBank/DDBJ whole genome shotgun (WGS) entry which is preliminary data.</text>
</comment>
<feature type="signal peptide" evidence="1">
    <location>
        <begin position="1"/>
        <end position="21"/>
    </location>
</feature>
<feature type="chain" id="PRO_5020857537" evidence="1">
    <location>
        <begin position="22"/>
        <end position="67"/>
    </location>
</feature>
<name>A0A4Q0YC95_9BACT</name>
<evidence type="ECO:0000256" key="1">
    <source>
        <dbReference type="SAM" id="SignalP"/>
    </source>
</evidence>
<protein>
    <submittedName>
        <fullName evidence="2">Uncharacterized protein</fullName>
    </submittedName>
</protein>
<organism evidence="2 3">
    <name type="scientific">Halarcobacter ebronensis</name>
    <dbReference type="NCBI Taxonomy" id="1462615"/>
    <lineage>
        <taxon>Bacteria</taxon>
        <taxon>Pseudomonadati</taxon>
        <taxon>Campylobacterota</taxon>
        <taxon>Epsilonproteobacteria</taxon>
        <taxon>Campylobacterales</taxon>
        <taxon>Arcobacteraceae</taxon>
        <taxon>Halarcobacter</taxon>
    </lineage>
</organism>
<gene>
    <name evidence="2" type="ORF">CRV08_09895</name>
</gene>
<sequence length="67" mass="7109">MKVFNTALLFLILITFSACSAKDVKKVGSNASNAGALGLIVGGTIYGVGSLMEDEEENKSKEIKEKE</sequence>
<accession>A0A4Q0YC95</accession>
<dbReference type="EMBL" id="PDKJ01000008">
    <property type="protein sequence ID" value="RXJ67673.1"/>
    <property type="molecule type" value="Genomic_DNA"/>
</dbReference>